<comment type="caution">
    <text evidence="2">The sequence shown here is derived from an EMBL/GenBank/DDBJ whole genome shotgun (WGS) entry which is preliminary data.</text>
</comment>
<dbReference type="EMBL" id="BSDT01000001">
    <property type="protein sequence ID" value="GLI43984.1"/>
    <property type="molecule type" value="Genomic_DNA"/>
</dbReference>
<sequence length="110" mass="11039">MRFLSHASPPRLSSACAAVSPDGRFADLSRGASVSPELEAVARFLSHASLGRGPASPPRPSISCAGASPHDRSADVSCRLGAAVLSAPGRPDQGPTPMRAGRAASGSGSY</sequence>
<keyword evidence="3" id="KW-1185">Reference proteome</keyword>
<evidence type="ECO:0000313" key="2">
    <source>
        <dbReference type="EMBL" id="GLI43984.1"/>
    </source>
</evidence>
<dbReference type="Proteomes" id="UP001144313">
    <property type="component" value="Unassembled WGS sequence"/>
</dbReference>
<accession>A0A9W6G9T4</accession>
<gene>
    <name evidence="2" type="ORF">GALLR39Z86_38340</name>
</gene>
<dbReference type="AlphaFoldDB" id="A0A9W6G9T4"/>
<organism evidence="2 3">
    <name type="scientific">Glycomyces algeriensis</name>
    <dbReference type="NCBI Taxonomy" id="256037"/>
    <lineage>
        <taxon>Bacteria</taxon>
        <taxon>Bacillati</taxon>
        <taxon>Actinomycetota</taxon>
        <taxon>Actinomycetes</taxon>
        <taxon>Glycomycetales</taxon>
        <taxon>Glycomycetaceae</taxon>
        <taxon>Glycomyces</taxon>
    </lineage>
</organism>
<evidence type="ECO:0000256" key="1">
    <source>
        <dbReference type="SAM" id="MobiDB-lite"/>
    </source>
</evidence>
<name>A0A9W6G9T4_9ACTN</name>
<protein>
    <submittedName>
        <fullName evidence="2">Uncharacterized protein</fullName>
    </submittedName>
</protein>
<feature type="region of interest" description="Disordered" evidence="1">
    <location>
        <begin position="85"/>
        <end position="110"/>
    </location>
</feature>
<feature type="region of interest" description="Disordered" evidence="1">
    <location>
        <begin position="49"/>
        <end position="73"/>
    </location>
</feature>
<proteinExistence type="predicted"/>
<evidence type="ECO:0000313" key="3">
    <source>
        <dbReference type="Proteomes" id="UP001144313"/>
    </source>
</evidence>
<reference evidence="2" key="1">
    <citation type="submission" date="2022-12" db="EMBL/GenBank/DDBJ databases">
        <title>Reference genome sequencing for broad-spectrum identification of bacterial and archaeal isolates by mass spectrometry.</title>
        <authorList>
            <person name="Sekiguchi Y."/>
            <person name="Tourlousse D.M."/>
        </authorList>
    </citation>
    <scope>NUCLEOTIDE SEQUENCE</scope>
    <source>
        <strain evidence="2">LLR39Z86</strain>
    </source>
</reference>